<dbReference type="InterPro" id="IPR050155">
    <property type="entry name" value="HAD-like_hydrolase_sf"/>
</dbReference>
<accession>A0A117Q0U9</accession>
<name>A0A117Q0U9_9ACTN</name>
<dbReference type="InterPro" id="IPR022468">
    <property type="entry name" value="PhnX-like"/>
</dbReference>
<dbReference type="Pfam" id="PF00702">
    <property type="entry name" value="Hydrolase"/>
    <property type="match status" value="1"/>
</dbReference>
<dbReference type="GO" id="GO:0006281">
    <property type="term" value="P:DNA repair"/>
    <property type="evidence" value="ECO:0007669"/>
    <property type="project" value="TreeGrafter"/>
</dbReference>
<dbReference type="NCBIfam" id="TIGR03351">
    <property type="entry name" value="PhnX-like"/>
    <property type="match status" value="1"/>
</dbReference>
<dbReference type="STRING" id="67386.AQI95_25950"/>
<dbReference type="SFLD" id="SFLDG01129">
    <property type="entry name" value="C1.5:_HAD__Beta-PGM__Phosphata"/>
    <property type="match status" value="1"/>
</dbReference>
<sequence length="236" mass="24205">MLTSPPELVVLDMAGTTVDEGLQVYRVLEETVIAHGGAPSAADIARWHGSAKHEALRALLTPSGGTPLSDEALTPVVADFRARLAAAYAAHPPQPLPGVTEALAELRAAGVKVALNTGFDRDVVDSLLAALGWEGDTVADTVVCGSEVSTGRPAPFMIFAAMERLGVTDVRRVLVAGDTPRDLEAGTRSGAAFVVGVLSGASDAAELGGHRHTHLLPSVAALPALLGLRDAEKSAA</sequence>
<dbReference type="PANTHER" id="PTHR43434:SF19">
    <property type="entry name" value="PHOSPHONOACETALDEHYDE HYDROLASE"/>
    <property type="match status" value="1"/>
</dbReference>
<protein>
    <submittedName>
        <fullName evidence="1">HAD family hydrolase</fullName>
    </submittedName>
</protein>
<keyword evidence="2" id="KW-1185">Reference proteome</keyword>
<proteinExistence type="predicted"/>
<dbReference type="SFLD" id="SFLDS00003">
    <property type="entry name" value="Haloacid_Dehalogenase"/>
    <property type="match status" value="1"/>
</dbReference>
<organism evidence="1 2">
    <name type="scientific">Streptomyces yokosukanensis</name>
    <dbReference type="NCBI Taxonomy" id="67386"/>
    <lineage>
        <taxon>Bacteria</taxon>
        <taxon>Bacillati</taxon>
        <taxon>Actinomycetota</taxon>
        <taxon>Actinomycetes</taxon>
        <taxon>Kitasatosporales</taxon>
        <taxon>Streptomycetaceae</taxon>
        <taxon>Streptomyces</taxon>
    </lineage>
</organism>
<dbReference type="EMBL" id="LMWN01000036">
    <property type="protein sequence ID" value="KUN02968.1"/>
    <property type="molecule type" value="Genomic_DNA"/>
</dbReference>
<dbReference type="Gene3D" id="3.40.50.1000">
    <property type="entry name" value="HAD superfamily/HAD-like"/>
    <property type="match status" value="1"/>
</dbReference>
<dbReference type="InterPro" id="IPR036412">
    <property type="entry name" value="HAD-like_sf"/>
</dbReference>
<dbReference type="AlphaFoldDB" id="A0A117Q0U9"/>
<reference evidence="1 2" key="1">
    <citation type="submission" date="2015-10" db="EMBL/GenBank/DDBJ databases">
        <title>Draft genome sequence of Streptomyces yokosukanensis DSM 40224, type strain for the species Streptomyces yokosukanensis.</title>
        <authorList>
            <person name="Ruckert C."/>
            <person name="Winkler A."/>
            <person name="Kalinowski J."/>
            <person name="Kampfer P."/>
            <person name="Glaeser S."/>
        </authorList>
    </citation>
    <scope>NUCLEOTIDE SEQUENCE [LARGE SCALE GENOMIC DNA]</scope>
    <source>
        <strain evidence="1 2">DSM 40224</strain>
    </source>
</reference>
<dbReference type="InterPro" id="IPR023214">
    <property type="entry name" value="HAD_sf"/>
</dbReference>
<gene>
    <name evidence="1" type="ORF">AQI95_25950</name>
</gene>
<evidence type="ECO:0000313" key="1">
    <source>
        <dbReference type="EMBL" id="KUN02968.1"/>
    </source>
</evidence>
<dbReference type="OrthoDB" id="5504491at2"/>
<dbReference type="Proteomes" id="UP000053127">
    <property type="component" value="Unassembled WGS sequence"/>
</dbReference>
<keyword evidence="1" id="KW-0378">Hydrolase</keyword>
<evidence type="ECO:0000313" key="2">
    <source>
        <dbReference type="Proteomes" id="UP000053127"/>
    </source>
</evidence>
<dbReference type="GO" id="GO:0008967">
    <property type="term" value="F:phosphoglycolate phosphatase activity"/>
    <property type="evidence" value="ECO:0007669"/>
    <property type="project" value="TreeGrafter"/>
</dbReference>
<dbReference type="PANTHER" id="PTHR43434">
    <property type="entry name" value="PHOSPHOGLYCOLATE PHOSPHATASE"/>
    <property type="match status" value="1"/>
</dbReference>
<dbReference type="RefSeq" id="WP_067128480.1">
    <property type="nucleotide sequence ID" value="NZ_JBFACD010000056.1"/>
</dbReference>
<dbReference type="SUPFAM" id="SSF56784">
    <property type="entry name" value="HAD-like"/>
    <property type="match status" value="1"/>
</dbReference>
<comment type="caution">
    <text evidence="1">The sequence shown here is derived from an EMBL/GenBank/DDBJ whole genome shotgun (WGS) entry which is preliminary data.</text>
</comment>
<dbReference type="GO" id="GO:0005829">
    <property type="term" value="C:cytosol"/>
    <property type="evidence" value="ECO:0007669"/>
    <property type="project" value="TreeGrafter"/>
</dbReference>